<feature type="transmembrane region" description="Helical" evidence="1">
    <location>
        <begin position="20"/>
        <end position="38"/>
    </location>
</feature>
<keyword evidence="1" id="KW-0472">Membrane</keyword>
<feature type="transmembrane region" description="Helical" evidence="1">
    <location>
        <begin position="198"/>
        <end position="218"/>
    </location>
</feature>
<organism evidence="3 4">
    <name type="scientific">Tranquillimonas rosea</name>
    <dbReference type="NCBI Taxonomy" id="641238"/>
    <lineage>
        <taxon>Bacteria</taxon>
        <taxon>Pseudomonadati</taxon>
        <taxon>Pseudomonadota</taxon>
        <taxon>Alphaproteobacteria</taxon>
        <taxon>Rhodobacterales</taxon>
        <taxon>Roseobacteraceae</taxon>
        <taxon>Tranquillimonas</taxon>
    </lineage>
</organism>
<keyword evidence="4" id="KW-1185">Reference proteome</keyword>
<dbReference type="InterPro" id="IPR003675">
    <property type="entry name" value="Rce1/LyrA-like_dom"/>
</dbReference>
<keyword evidence="1" id="KW-1133">Transmembrane helix</keyword>
<name>A0A1H9RPC4_9RHOB</name>
<dbReference type="AlphaFoldDB" id="A0A1H9RPC4"/>
<dbReference type="RefSeq" id="WP_092689167.1">
    <property type="nucleotide sequence ID" value="NZ_FOGU01000002.1"/>
</dbReference>
<dbReference type="GO" id="GO:0004175">
    <property type="term" value="F:endopeptidase activity"/>
    <property type="evidence" value="ECO:0007669"/>
    <property type="project" value="UniProtKB-ARBA"/>
</dbReference>
<feature type="transmembrane region" description="Helical" evidence="1">
    <location>
        <begin position="44"/>
        <end position="64"/>
    </location>
</feature>
<gene>
    <name evidence="3" type="ORF">SAMN04490244_102350</name>
</gene>
<dbReference type="EMBL" id="FOGU01000002">
    <property type="protein sequence ID" value="SER73739.1"/>
    <property type="molecule type" value="Genomic_DNA"/>
</dbReference>
<evidence type="ECO:0000313" key="3">
    <source>
        <dbReference type="EMBL" id="SER73739.1"/>
    </source>
</evidence>
<proteinExistence type="predicted"/>
<feature type="transmembrane region" description="Helical" evidence="1">
    <location>
        <begin position="144"/>
        <end position="162"/>
    </location>
</feature>
<dbReference type="GO" id="GO:0006508">
    <property type="term" value="P:proteolysis"/>
    <property type="evidence" value="ECO:0007669"/>
    <property type="project" value="UniProtKB-KW"/>
</dbReference>
<accession>A0A1H9RPC4</accession>
<feature type="transmembrane region" description="Helical" evidence="1">
    <location>
        <begin position="114"/>
        <end position="132"/>
    </location>
</feature>
<sequence length="226" mass="24407">MADTRGTAAQARAGRKAQLWVEFALLFVAAPLAMAVVLPPDALFPGLFAVTVLGIALLHLTPGFGWDELVQGAGRISPLLVLGWSVATAATGYGVVQATAPEAFGRLVTGNPRLMLMIAVLYPVLSALPQELLFRPLFFRRYGLLLPGGAWAQVTLNAALFSMAHLMYWSWVVAAMTFFGSLAFGYSYRIRRNFPEALLLHAISGIIVFALGLGVFFYSGNVTRPF</sequence>
<keyword evidence="1" id="KW-0812">Transmembrane</keyword>
<evidence type="ECO:0000256" key="1">
    <source>
        <dbReference type="SAM" id="Phobius"/>
    </source>
</evidence>
<dbReference type="GO" id="GO:0080120">
    <property type="term" value="P:CAAX-box protein maturation"/>
    <property type="evidence" value="ECO:0007669"/>
    <property type="project" value="UniProtKB-ARBA"/>
</dbReference>
<keyword evidence="3" id="KW-0645">Protease</keyword>
<feature type="domain" description="CAAX prenyl protease 2/Lysostaphin resistance protein A-like" evidence="2">
    <location>
        <begin position="115"/>
        <end position="203"/>
    </location>
</feature>
<protein>
    <submittedName>
        <fullName evidence="3">CAAX protease self-immunity</fullName>
    </submittedName>
</protein>
<dbReference type="Pfam" id="PF02517">
    <property type="entry name" value="Rce1-like"/>
    <property type="match status" value="1"/>
</dbReference>
<dbReference type="OrthoDB" id="9805801at2"/>
<feature type="transmembrane region" description="Helical" evidence="1">
    <location>
        <begin position="168"/>
        <end position="186"/>
    </location>
</feature>
<feature type="transmembrane region" description="Helical" evidence="1">
    <location>
        <begin position="76"/>
        <end position="94"/>
    </location>
</feature>
<evidence type="ECO:0000259" key="2">
    <source>
        <dbReference type="Pfam" id="PF02517"/>
    </source>
</evidence>
<evidence type="ECO:0000313" key="4">
    <source>
        <dbReference type="Proteomes" id="UP000198885"/>
    </source>
</evidence>
<dbReference type="Proteomes" id="UP000198885">
    <property type="component" value="Unassembled WGS sequence"/>
</dbReference>
<dbReference type="STRING" id="641238.SAMN04490244_102350"/>
<keyword evidence="3" id="KW-0378">Hydrolase</keyword>
<reference evidence="3 4" key="1">
    <citation type="submission" date="2016-10" db="EMBL/GenBank/DDBJ databases">
        <authorList>
            <person name="de Groot N.N."/>
        </authorList>
    </citation>
    <scope>NUCLEOTIDE SEQUENCE [LARGE SCALE GENOMIC DNA]</scope>
    <source>
        <strain evidence="3 4">DSM 23042</strain>
    </source>
</reference>